<organism evidence="2">
    <name type="scientific">mine drainage metagenome</name>
    <dbReference type="NCBI Taxonomy" id="410659"/>
    <lineage>
        <taxon>unclassified sequences</taxon>
        <taxon>metagenomes</taxon>
        <taxon>ecological metagenomes</taxon>
    </lineage>
</organism>
<evidence type="ECO:0000256" key="1">
    <source>
        <dbReference type="SAM" id="Phobius"/>
    </source>
</evidence>
<keyword evidence="1" id="KW-1133">Transmembrane helix</keyword>
<protein>
    <submittedName>
        <fullName evidence="2">Uncharacterized protein</fullName>
    </submittedName>
</protein>
<sequence>MNTDLRHFVTQIFSIVLGCLMLVSFFAFVSIPYSLGAHPGEARVAQQPLAAAGVQVAGVEPLAGNAVRL</sequence>
<feature type="transmembrane region" description="Helical" evidence="1">
    <location>
        <begin position="12"/>
        <end position="33"/>
    </location>
</feature>
<dbReference type="PROSITE" id="PS51257">
    <property type="entry name" value="PROKAR_LIPOPROTEIN"/>
    <property type="match status" value="1"/>
</dbReference>
<comment type="caution">
    <text evidence="2">The sequence shown here is derived from an EMBL/GenBank/DDBJ whole genome shotgun (WGS) entry which is preliminary data.</text>
</comment>
<evidence type="ECO:0000313" key="2">
    <source>
        <dbReference type="EMBL" id="OIQ69674.1"/>
    </source>
</evidence>
<dbReference type="AlphaFoldDB" id="A0A1J5PEM3"/>
<accession>A0A1J5PEM3</accession>
<proteinExistence type="predicted"/>
<keyword evidence="1" id="KW-0472">Membrane</keyword>
<reference evidence="2" key="1">
    <citation type="submission" date="2016-10" db="EMBL/GenBank/DDBJ databases">
        <title>Sequence of Gallionella enrichment culture.</title>
        <authorList>
            <person name="Poehlein A."/>
            <person name="Muehling M."/>
            <person name="Daniel R."/>
        </authorList>
    </citation>
    <scope>NUCLEOTIDE SEQUENCE</scope>
</reference>
<gene>
    <name evidence="2" type="ORF">GALL_487240</name>
</gene>
<keyword evidence="1" id="KW-0812">Transmembrane</keyword>
<name>A0A1J5PEM3_9ZZZZ</name>
<dbReference type="EMBL" id="MLJW01004594">
    <property type="protein sequence ID" value="OIQ69674.1"/>
    <property type="molecule type" value="Genomic_DNA"/>
</dbReference>